<protein>
    <submittedName>
        <fullName evidence="2">Uncharacterized protein</fullName>
    </submittedName>
</protein>
<accession>A0A6C0AE00</accession>
<feature type="compositionally biased region" description="Acidic residues" evidence="1">
    <location>
        <begin position="253"/>
        <end position="268"/>
    </location>
</feature>
<evidence type="ECO:0000256" key="1">
    <source>
        <dbReference type="SAM" id="MobiDB-lite"/>
    </source>
</evidence>
<dbReference type="AlphaFoldDB" id="A0A6C0AE00"/>
<dbReference type="EMBL" id="MN740594">
    <property type="protein sequence ID" value="QHS77977.1"/>
    <property type="molecule type" value="Genomic_DNA"/>
</dbReference>
<evidence type="ECO:0000313" key="2">
    <source>
        <dbReference type="EMBL" id="QHS77977.1"/>
    </source>
</evidence>
<proteinExistence type="predicted"/>
<sequence length="268" mass="32417">MEIKISEVPKYLRKSELYKNFNHDDDSIIIAKYMKNSDKEFNNFEDLKEYFKTANFWDYNLDKYISEEAKKFILENKKLSIPLLYKYDISKNMVKNINSISDNLVFDIKDSRHTYIITISLKNQENIIWKLEVDDFEITFEKEIFDNFFEKLFLSIENNLNFDDNFLINYELKRSRNDLLVLYKYIKVKYSNKIISFIFATSEGEGHKTQSKIKYNKLFNIKVTDWNKESIIKSLKKANKDFNFECEEREREMEEEENIDISEDESED</sequence>
<name>A0A6C0AE00_9ZZZZ</name>
<organism evidence="2">
    <name type="scientific">viral metagenome</name>
    <dbReference type="NCBI Taxonomy" id="1070528"/>
    <lineage>
        <taxon>unclassified sequences</taxon>
        <taxon>metagenomes</taxon>
        <taxon>organismal metagenomes</taxon>
    </lineage>
</organism>
<feature type="region of interest" description="Disordered" evidence="1">
    <location>
        <begin position="247"/>
        <end position="268"/>
    </location>
</feature>
<reference evidence="2" key="1">
    <citation type="journal article" date="2020" name="Nature">
        <title>Giant virus diversity and host interactions through global metagenomics.</title>
        <authorList>
            <person name="Schulz F."/>
            <person name="Roux S."/>
            <person name="Paez-Espino D."/>
            <person name="Jungbluth S."/>
            <person name="Walsh D.A."/>
            <person name="Denef V.J."/>
            <person name="McMahon K.D."/>
            <person name="Konstantinidis K.T."/>
            <person name="Eloe-Fadrosh E.A."/>
            <person name="Kyrpides N.C."/>
            <person name="Woyke T."/>
        </authorList>
    </citation>
    <scope>NUCLEOTIDE SEQUENCE</scope>
    <source>
        <strain evidence="2">GVMAG-S-1021933-23</strain>
    </source>
</reference>